<reference evidence="4" key="1">
    <citation type="submission" date="2016-10" db="EMBL/GenBank/DDBJ databases">
        <authorList>
            <person name="Varghese N."/>
            <person name="Submissions S."/>
        </authorList>
    </citation>
    <scope>NUCLEOTIDE SEQUENCE [LARGE SCALE GENOMIC DNA]</scope>
    <source>
        <strain evidence="4">DSM 45237</strain>
    </source>
</reference>
<dbReference type="InterPro" id="IPR036005">
    <property type="entry name" value="Creatinase/aminopeptidase-like"/>
</dbReference>
<dbReference type="PANTHER" id="PTHR46112">
    <property type="entry name" value="AMINOPEPTIDASE"/>
    <property type="match status" value="1"/>
</dbReference>
<dbReference type="GO" id="GO:0004177">
    <property type="term" value="F:aminopeptidase activity"/>
    <property type="evidence" value="ECO:0007669"/>
    <property type="project" value="UniProtKB-KW"/>
</dbReference>
<dbReference type="EMBL" id="FNUC01000003">
    <property type="protein sequence ID" value="SEE54118.1"/>
    <property type="molecule type" value="Genomic_DNA"/>
</dbReference>
<feature type="domain" description="Creatinase N-terminal" evidence="2">
    <location>
        <begin position="8"/>
        <end position="152"/>
    </location>
</feature>
<organism evidence="3 4">
    <name type="scientific">Jiangella alba</name>
    <dbReference type="NCBI Taxonomy" id="561176"/>
    <lineage>
        <taxon>Bacteria</taxon>
        <taxon>Bacillati</taxon>
        <taxon>Actinomycetota</taxon>
        <taxon>Actinomycetes</taxon>
        <taxon>Jiangellales</taxon>
        <taxon>Jiangellaceae</taxon>
        <taxon>Jiangella</taxon>
    </lineage>
</organism>
<gene>
    <name evidence="3" type="ORF">SAMN04488561_1668</name>
</gene>
<dbReference type="SUPFAM" id="SSF55920">
    <property type="entry name" value="Creatinase/aminopeptidase"/>
    <property type="match status" value="1"/>
</dbReference>
<dbReference type="Pfam" id="PF00557">
    <property type="entry name" value="Peptidase_M24"/>
    <property type="match status" value="1"/>
</dbReference>
<evidence type="ECO:0000259" key="2">
    <source>
        <dbReference type="Pfam" id="PF01321"/>
    </source>
</evidence>
<proteinExistence type="predicted"/>
<dbReference type="InterPro" id="IPR050659">
    <property type="entry name" value="Peptidase_M24B"/>
</dbReference>
<keyword evidence="3" id="KW-0645">Protease</keyword>
<dbReference type="PRINTS" id="PR00599">
    <property type="entry name" value="MAPEPTIDASE"/>
</dbReference>
<dbReference type="AlphaFoldDB" id="A0A1H5JR37"/>
<dbReference type="Gene3D" id="3.40.350.10">
    <property type="entry name" value="Creatinase/prolidase N-terminal domain"/>
    <property type="match status" value="1"/>
</dbReference>
<accession>A0A1H5JR37</accession>
<evidence type="ECO:0000313" key="3">
    <source>
        <dbReference type="EMBL" id="SEE54118.1"/>
    </source>
</evidence>
<dbReference type="Proteomes" id="UP000181980">
    <property type="component" value="Unassembled WGS sequence"/>
</dbReference>
<feature type="domain" description="Peptidase M24" evidence="1">
    <location>
        <begin position="166"/>
        <end position="367"/>
    </location>
</feature>
<dbReference type="RefSeq" id="WP_216094156.1">
    <property type="nucleotide sequence ID" value="NZ_FNUC01000003.1"/>
</dbReference>
<dbReference type="InterPro" id="IPR000994">
    <property type="entry name" value="Pept_M24"/>
</dbReference>
<dbReference type="InterPro" id="IPR029149">
    <property type="entry name" value="Creatin/AminoP/Spt16_N"/>
</dbReference>
<sequence>MSAPFAAERLDELLQEAGVDVVLATTRHNVQYLLGGYRYFFFAGMDAIGVSRYLPVVGYVAGRPEDAFYVGCGNEDWGTDVQPLWVGEIQNVSWSSLDSARVAAAAITRRGAATGRIAVEYAFIPADALDELRRELPDAEFVDAHPILESLRGRKSAAELALVRTASEGIIDSMLATFATVRPGLTRHQIVEEFRRQQTSRGLVFDYCLIATGPSLNRAPSQEPWRPGTVLSLDSGGMFDGYIGDLARMAVHGEPTDRMVELMAEIEHVQQQVRTVVRAGSPGSAIYEIAADLVAASPYAATMTFLAHGMGLITHEVPRLTATGPVPYPADHAHTPLAEGNVLSIETWIEDPVVGFVKLEDTLIVTADGYEAPGDIGRGYTVVHD</sequence>
<evidence type="ECO:0000313" key="4">
    <source>
        <dbReference type="Proteomes" id="UP000181980"/>
    </source>
</evidence>
<dbReference type="GO" id="GO:0008235">
    <property type="term" value="F:metalloexopeptidase activity"/>
    <property type="evidence" value="ECO:0007669"/>
    <property type="project" value="UniProtKB-ARBA"/>
</dbReference>
<dbReference type="SUPFAM" id="SSF53092">
    <property type="entry name" value="Creatinase/prolidase N-terminal domain"/>
    <property type="match status" value="1"/>
</dbReference>
<dbReference type="InterPro" id="IPR001714">
    <property type="entry name" value="Pept_M24_MAP"/>
</dbReference>
<keyword evidence="4" id="KW-1185">Reference proteome</keyword>
<protein>
    <submittedName>
        <fullName evidence="3">Xaa-Pro aminopeptidase</fullName>
    </submittedName>
</protein>
<dbReference type="Pfam" id="PF01321">
    <property type="entry name" value="Creatinase_N"/>
    <property type="match status" value="1"/>
</dbReference>
<dbReference type="CDD" id="cd01066">
    <property type="entry name" value="APP_MetAP"/>
    <property type="match status" value="1"/>
</dbReference>
<keyword evidence="3" id="KW-0378">Hydrolase</keyword>
<dbReference type="STRING" id="561176.SAMN04488561_1668"/>
<name>A0A1H5JR37_9ACTN</name>
<dbReference type="PANTHER" id="PTHR46112:SF3">
    <property type="entry name" value="AMINOPEPTIDASE YPDF"/>
    <property type="match status" value="1"/>
</dbReference>
<keyword evidence="3" id="KW-0031">Aminopeptidase</keyword>
<evidence type="ECO:0000259" key="1">
    <source>
        <dbReference type="Pfam" id="PF00557"/>
    </source>
</evidence>
<dbReference type="Gene3D" id="3.90.230.10">
    <property type="entry name" value="Creatinase/methionine aminopeptidase superfamily"/>
    <property type="match status" value="1"/>
</dbReference>
<dbReference type="InterPro" id="IPR000587">
    <property type="entry name" value="Creatinase_N"/>
</dbReference>